<proteinExistence type="predicted"/>
<keyword evidence="2" id="KW-1185">Reference proteome</keyword>
<evidence type="ECO:0000313" key="2">
    <source>
        <dbReference type="Proteomes" id="UP000699042"/>
    </source>
</evidence>
<protein>
    <submittedName>
        <fullName evidence="1">Uncharacterized protein</fullName>
    </submittedName>
</protein>
<comment type="caution">
    <text evidence="1">The sequence shown here is derived from an EMBL/GenBank/DDBJ whole genome shotgun (WGS) entry which is preliminary data.</text>
</comment>
<dbReference type="AlphaFoldDB" id="A0A9P7QX00"/>
<evidence type="ECO:0000313" key="1">
    <source>
        <dbReference type="EMBL" id="KAG7044974.1"/>
    </source>
</evidence>
<dbReference type="Proteomes" id="UP000699042">
    <property type="component" value="Unassembled WGS sequence"/>
</dbReference>
<accession>A0A9P7QX00</accession>
<reference evidence="1" key="1">
    <citation type="submission" date="2021-05" db="EMBL/GenBank/DDBJ databases">
        <title>Comparative genomics of three Colletotrichum scovillei strains and genetic complementation revealed genes involved fungal growth and virulence on chili pepper.</title>
        <authorList>
            <person name="Hsieh D.-K."/>
            <person name="Chuang S.-C."/>
            <person name="Chen C.-Y."/>
            <person name="Chao Y.-T."/>
            <person name="Lu M.-Y.J."/>
            <person name="Lee M.-H."/>
            <person name="Shih M.-C."/>
        </authorList>
    </citation>
    <scope>NUCLEOTIDE SEQUENCE</scope>
    <source>
        <strain evidence="1">Coll-153</strain>
    </source>
</reference>
<name>A0A9P7QX00_9PEZI</name>
<sequence>MRAGLHIQGLKKASYCAFSLLRIGAKQVRDSRSKRRQDGSGLVRTRAWRAPLNLAVWRMKTWQKRATTTGACEGK</sequence>
<organism evidence="1 2">
    <name type="scientific">Colletotrichum scovillei</name>
    <dbReference type="NCBI Taxonomy" id="1209932"/>
    <lineage>
        <taxon>Eukaryota</taxon>
        <taxon>Fungi</taxon>
        <taxon>Dikarya</taxon>
        <taxon>Ascomycota</taxon>
        <taxon>Pezizomycotina</taxon>
        <taxon>Sordariomycetes</taxon>
        <taxon>Hypocreomycetidae</taxon>
        <taxon>Glomerellales</taxon>
        <taxon>Glomerellaceae</taxon>
        <taxon>Colletotrichum</taxon>
        <taxon>Colletotrichum acutatum species complex</taxon>
    </lineage>
</organism>
<dbReference type="EMBL" id="JAESDN010000010">
    <property type="protein sequence ID" value="KAG7044974.1"/>
    <property type="molecule type" value="Genomic_DNA"/>
</dbReference>
<gene>
    <name evidence="1" type="ORF">JMJ77_004432</name>
</gene>